<evidence type="ECO:0000313" key="14">
    <source>
        <dbReference type="EMBL" id="CEK74263.1"/>
    </source>
</evidence>
<dbReference type="Pfam" id="PF20644">
    <property type="entry name" value="Rrn7_cyclin_N"/>
    <property type="match status" value="1"/>
</dbReference>
<organism evidence="14">
    <name type="scientific">Arion vulgaris</name>
    <dbReference type="NCBI Taxonomy" id="1028688"/>
    <lineage>
        <taxon>Eukaryota</taxon>
        <taxon>Metazoa</taxon>
        <taxon>Spiralia</taxon>
        <taxon>Lophotrochozoa</taxon>
        <taxon>Mollusca</taxon>
        <taxon>Gastropoda</taxon>
        <taxon>Heterobranchia</taxon>
        <taxon>Euthyneura</taxon>
        <taxon>Panpulmonata</taxon>
        <taxon>Eupulmonata</taxon>
        <taxon>Stylommatophora</taxon>
        <taxon>Helicina</taxon>
        <taxon>Arionoidea</taxon>
        <taxon>Arionidae</taxon>
        <taxon>Arion</taxon>
    </lineage>
</organism>
<evidence type="ECO:0000256" key="2">
    <source>
        <dbReference type="ARBA" id="ARBA00006899"/>
    </source>
</evidence>
<evidence type="ECO:0000256" key="9">
    <source>
        <dbReference type="ARBA" id="ARBA00023163"/>
    </source>
</evidence>
<reference evidence="14" key="1">
    <citation type="submission" date="2014-12" db="EMBL/GenBank/DDBJ databases">
        <title>Insight into the proteome of Arion vulgaris.</title>
        <authorList>
            <person name="Aradska J."/>
            <person name="Bulat T."/>
            <person name="Smidak R."/>
            <person name="Sarate P."/>
            <person name="Gangsoo J."/>
            <person name="Sialana F."/>
            <person name="Bilban M."/>
            <person name="Lubec G."/>
        </authorList>
    </citation>
    <scope>NUCLEOTIDE SEQUENCE</scope>
    <source>
        <tissue evidence="14">Skin</tissue>
    </source>
</reference>
<dbReference type="AlphaFoldDB" id="A0A0B7A062"/>
<keyword evidence="10" id="KW-0539">Nucleus</keyword>
<evidence type="ECO:0000256" key="3">
    <source>
        <dbReference type="ARBA" id="ARBA00018994"/>
    </source>
</evidence>
<evidence type="ECO:0000259" key="13">
    <source>
        <dbReference type="Pfam" id="PF20644"/>
    </source>
</evidence>
<feature type="domain" description="Rrn7/TAF1B N-terminal cyclin" evidence="13">
    <location>
        <begin position="194"/>
        <end position="263"/>
    </location>
</feature>
<dbReference type="InterPro" id="IPR048540">
    <property type="entry name" value="Rrn7_cyclin_N"/>
</dbReference>
<gene>
    <name evidence="14" type="primary">ORF90331</name>
    <name evidence="15" type="synonym">ORF90344</name>
</gene>
<name>A0A0B7A062_9EUPU</name>
<accession>A0A0B7A062</accession>
<evidence type="ECO:0000256" key="8">
    <source>
        <dbReference type="ARBA" id="ARBA00023125"/>
    </source>
</evidence>
<evidence type="ECO:0000259" key="12">
    <source>
        <dbReference type="Pfam" id="PF11781"/>
    </source>
</evidence>
<keyword evidence="7" id="KW-0805">Transcription regulation</keyword>
<dbReference type="GO" id="GO:0005668">
    <property type="term" value="C:RNA polymerase transcription factor SL1 complex"/>
    <property type="evidence" value="ECO:0007669"/>
    <property type="project" value="TreeGrafter"/>
</dbReference>
<sequence length="321" mass="36571">MPYNCPVCNNDDYNEIDGHFFCTECQTQSQELIVQEVSGDTEVNFRCEVKVAEAGTHTLTKKPKVDLGRPWTIYEAYQIIILAQVDGLIEQGASQDLKDVVFTIWANYLSNLGVAFCSKEKLVPDVVTRTRIGRRRELHRGTFSNPLNRRKRPFSERSSKGCHETSHLMGETFYDDDNPVDEINDNIVFLDDSNGANKTQAAKRFAARRSRVAKSPEWMDMNKTIAICYIGLMFTNRNILPIDVVRFVYESKVPFLSVTHLLPPDMVLSARDKALFESSRFDTKTLSAEVSRLLSYMKLEVMPTPDLDVIIPCFVHQLCLP</sequence>
<evidence type="ECO:0000256" key="6">
    <source>
        <dbReference type="ARBA" id="ARBA00022833"/>
    </source>
</evidence>
<dbReference type="GO" id="GO:0070860">
    <property type="term" value="C:RNA polymerase I core factor complex"/>
    <property type="evidence" value="ECO:0007669"/>
    <property type="project" value="InterPro"/>
</dbReference>
<evidence type="ECO:0000313" key="15">
    <source>
        <dbReference type="EMBL" id="CEK74266.1"/>
    </source>
</evidence>
<keyword evidence="8" id="KW-0238">DNA-binding</keyword>
<evidence type="ECO:0000256" key="1">
    <source>
        <dbReference type="ARBA" id="ARBA00004604"/>
    </source>
</evidence>
<proteinExistence type="inferred from homology"/>
<keyword evidence="6" id="KW-0862">Zinc</keyword>
<evidence type="ECO:0000256" key="11">
    <source>
        <dbReference type="ARBA" id="ARBA00032500"/>
    </source>
</evidence>
<dbReference type="GO" id="GO:0008270">
    <property type="term" value="F:zinc ion binding"/>
    <property type="evidence" value="ECO:0007669"/>
    <property type="project" value="UniProtKB-KW"/>
</dbReference>
<dbReference type="EMBL" id="HACG01027398">
    <property type="protein sequence ID" value="CEK74263.1"/>
    <property type="molecule type" value="Transcribed_RNA"/>
</dbReference>
<keyword evidence="5" id="KW-0863">Zinc-finger</keyword>
<comment type="similarity">
    <text evidence="2">Belongs to the RRN7/TAF1B family.</text>
</comment>
<dbReference type="Pfam" id="PF11781">
    <property type="entry name" value="Zn_ribbon_RRN7"/>
    <property type="match status" value="1"/>
</dbReference>
<feature type="domain" description="RRN7-type" evidence="12">
    <location>
        <begin position="5"/>
        <end position="29"/>
    </location>
</feature>
<dbReference type="PANTHER" id="PTHR31576">
    <property type="entry name" value="TATA BOX-BINDING PROTEIN-ASSOCIATED FACTOR RNA POLYMERASE I SUBUNIT B"/>
    <property type="match status" value="1"/>
</dbReference>
<dbReference type="EMBL" id="HACG01027401">
    <property type="protein sequence ID" value="CEK74266.1"/>
    <property type="molecule type" value="Transcribed_RNA"/>
</dbReference>
<evidence type="ECO:0000256" key="7">
    <source>
        <dbReference type="ARBA" id="ARBA00023015"/>
    </source>
</evidence>
<protein>
    <recommendedName>
        <fullName evidence="3">TATA box-binding protein-associated factor RNA polymerase I subunit B</fullName>
    </recommendedName>
    <alternativeName>
        <fullName evidence="11">TATA box-binding protein-associated factor 1B</fullName>
    </alternativeName>
</protein>
<evidence type="ECO:0000256" key="10">
    <source>
        <dbReference type="ARBA" id="ARBA00023242"/>
    </source>
</evidence>
<dbReference type="GO" id="GO:0042790">
    <property type="term" value="P:nucleolar large rRNA transcription by RNA polymerase I"/>
    <property type="evidence" value="ECO:0007669"/>
    <property type="project" value="TreeGrafter"/>
</dbReference>
<evidence type="ECO:0000256" key="4">
    <source>
        <dbReference type="ARBA" id="ARBA00022723"/>
    </source>
</evidence>
<dbReference type="GO" id="GO:0001164">
    <property type="term" value="F:RNA polymerase I core promoter sequence-specific DNA binding"/>
    <property type="evidence" value="ECO:0007669"/>
    <property type="project" value="InterPro"/>
</dbReference>
<evidence type="ECO:0000256" key="5">
    <source>
        <dbReference type="ARBA" id="ARBA00022771"/>
    </source>
</evidence>
<keyword evidence="9" id="KW-0804">Transcription</keyword>
<comment type="subcellular location">
    <subcellularLocation>
        <location evidence="1">Nucleus</location>
        <location evidence="1">Nucleolus</location>
    </subcellularLocation>
</comment>
<dbReference type="PANTHER" id="PTHR31576:SF2">
    <property type="entry name" value="TATA BOX-BINDING PROTEIN-ASSOCIATED FACTOR RNA POLYMERASE I SUBUNIT B"/>
    <property type="match status" value="1"/>
</dbReference>
<dbReference type="InterPro" id="IPR021752">
    <property type="entry name" value="TF_Rrn7_Zf"/>
</dbReference>
<keyword evidence="4" id="KW-0479">Metal-binding</keyword>
<dbReference type="InterPro" id="IPR033599">
    <property type="entry name" value="TAF1B/Rrn7"/>
</dbReference>